<dbReference type="PANTHER" id="PTHR38099:SF1">
    <property type="entry name" value="LARGE RIBOSOMAL RNA SUBUNIT ACCUMULATION PROTEIN YCED"/>
    <property type="match status" value="1"/>
</dbReference>
<dbReference type="EMBL" id="CAADFE010000001">
    <property type="protein sequence ID" value="VFJ61308.1"/>
    <property type="molecule type" value="Genomic_DNA"/>
</dbReference>
<evidence type="ECO:0000256" key="4">
    <source>
        <dbReference type="ARBA" id="ARBA00022517"/>
    </source>
</evidence>
<accession>A0A450T435</accession>
<dbReference type="GO" id="GO:0042254">
    <property type="term" value="P:ribosome biogenesis"/>
    <property type="evidence" value="ECO:0007669"/>
    <property type="project" value="UniProtKB-KW"/>
</dbReference>
<evidence type="ECO:0000313" key="6">
    <source>
        <dbReference type="EMBL" id="VFJ61308.1"/>
    </source>
</evidence>
<dbReference type="InterPro" id="IPR003772">
    <property type="entry name" value="YceD"/>
</dbReference>
<proteinExistence type="inferred from homology"/>
<protein>
    <recommendedName>
        <fullName evidence="3">Large ribosomal RNA subunit accumulation protein YceD</fullName>
    </recommendedName>
    <alternativeName>
        <fullName evidence="5">23S rRNA accumulation protein YceD</fullName>
    </alternativeName>
</protein>
<reference evidence="6" key="1">
    <citation type="submission" date="2019-02" db="EMBL/GenBank/DDBJ databases">
        <authorList>
            <person name="Gruber-Vodicka R. H."/>
            <person name="Seah K. B. B."/>
        </authorList>
    </citation>
    <scope>NUCLEOTIDE SEQUENCE</scope>
    <source>
        <strain evidence="6">BECK_BZ131</strain>
    </source>
</reference>
<dbReference type="PANTHER" id="PTHR38099">
    <property type="entry name" value="LARGE RIBOSOMAL RNA SUBUNIT ACCUMULATION PROTEIN YCED"/>
    <property type="match status" value="1"/>
</dbReference>
<sequence>MTEGSEVLLRLSVIKYRFGFGADYSSNDRGRHVVGRECDYDLPGKLSNRYVATNIRARMPQDLPELIYPFRFARSKRSLRGHVTLARMHRLRPLLAVDADNVGVDLQFGQDGSGRFSIQGTIRADFSLICQRCLEVMPFQAKSDVRLALVSEDDRAAHLEKQISPGFEPLVVMDDEAISLSDLIEEELLLTLPVVPKHANDACGIPARYQVTESMQHDRKKPFMVLEGLMEREGKDKS</sequence>
<evidence type="ECO:0000256" key="5">
    <source>
        <dbReference type="ARBA" id="ARBA00031841"/>
    </source>
</evidence>
<comment type="similarity">
    <text evidence="2">Belongs to the DUF177 domain family.</text>
</comment>
<dbReference type="AlphaFoldDB" id="A0A450T435"/>
<dbReference type="Pfam" id="PF02620">
    <property type="entry name" value="YceD"/>
    <property type="match status" value="1"/>
</dbReference>
<evidence type="ECO:0000256" key="1">
    <source>
        <dbReference type="ARBA" id="ARBA00002868"/>
    </source>
</evidence>
<evidence type="ECO:0000256" key="2">
    <source>
        <dbReference type="ARBA" id="ARBA00010740"/>
    </source>
</evidence>
<dbReference type="InterPro" id="IPR039255">
    <property type="entry name" value="YceD_bac"/>
</dbReference>
<name>A0A450T435_9GAMM</name>
<comment type="function">
    <text evidence="1">Plays a role in synthesis, processing and/or stability of 23S rRNA.</text>
</comment>
<evidence type="ECO:0000256" key="3">
    <source>
        <dbReference type="ARBA" id="ARBA00015716"/>
    </source>
</evidence>
<keyword evidence="4" id="KW-0690">Ribosome biogenesis</keyword>
<gene>
    <name evidence="6" type="ORF">BECKFW1821C_GA0114237_100145</name>
</gene>
<dbReference type="GO" id="GO:0005829">
    <property type="term" value="C:cytosol"/>
    <property type="evidence" value="ECO:0007669"/>
    <property type="project" value="TreeGrafter"/>
</dbReference>
<organism evidence="6">
    <name type="scientific">Candidatus Kentrum sp. FW</name>
    <dbReference type="NCBI Taxonomy" id="2126338"/>
    <lineage>
        <taxon>Bacteria</taxon>
        <taxon>Pseudomonadati</taxon>
        <taxon>Pseudomonadota</taxon>
        <taxon>Gammaproteobacteria</taxon>
        <taxon>Candidatus Kentrum</taxon>
    </lineage>
</organism>